<dbReference type="EC" id="2.3.1.180" evidence="3"/>
<evidence type="ECO:0000256" key="4">
    <source>
        <dbReference type="ARBA" id="ARBA00022490"/>
    </source>
</evidence>
<evidence type="ECO:0000256" key="3">
    <source>
        <dbReference type="ARBA" id="ARBA00012333"/>
    </source>
</evidence>
<evidence type="ECO:0000256" key="2">
    <source>
        <dbReference type="ARBA" id="ARBA00008642"/>
    </source>
</evidence>
<dbReference type="AlphaFoldDB" id="A0A382N667"/>
<feature type="non-terminal residue" evidence="14">
    <location>
        <position position="1"/>
    </location>
</feature>
<dbReference type="PANTHER" id="PTHR34069:SF2">
    <property type="entry name" value="BETA-KETOACYL-[ACYL-CARRIER-PROTEIN] SYNTHASE III"/>
    <property type="match status" value="1"/>
</dbReference>
<dbReference type="GO" id="GO:0006633">
    <property type="term" value="P:fatty acid biosynthetic process"/>
    <property type="evidence" value="ECO:0007669"/>
    <property type="project" value="UniProtKB-KW"/>
</dbReference>
<keyword evidence="7" id="KW-0276">Fatty acid metabolism</keyword>
<gene>
    <name evidence="14" type="ORF">METZ01_LOCUS308912</name>
</gene>
<evidence type="ECO:0000256" key="7">
    <source>
        <dbReference type="ARBA" id="ARBA00022832"/>
    </source>
</evidence>
<evidence type="ECO:0000259" key="12">
    <source>
        <dbReference type="Pfam" id="PF08541"/>
    </source>
</evidence>
<name>A0A382N667_9ZZZZ</name>
<dbReference type="Pfam" id="PF08545">
    <property type="entry name" value="ACP_syn_III"/>
    <property type="match status" value="1"/>
</dbReference>
<comment type="pathway">
    <text evidence="1">Lipid metabolism; fatty acid biosynthesis.</text>
</comment>
<evidence type="ECO:0000256" key="5">
    <source>
        <dbReference type="ARBA" id="ARBA00022516"/>
    </source>
</evidence>
<reference evidence="14" key="1">
    <citation type="submission" date="2018-05" db="EMBL/GenBank/DDBJ databases">
        <authorList>
            <person name="Lanie J.A."/>
            <person name="Ng W.-L."/>
            <person name="Kazmierczak K.M."/>
            <person name="Andrzejewski T.M."/>
            <person name="Davidsen T.M."/>
            <person name="Wayne K.J."/>
            <person name="Tettelin H."/>
            <person name="Glass J.I."/>
            <person name="Rusch D."/>
            <person name="Podicherti R."/>
            <person name="Tsui H.-C.T."/>
            <person name="Winkler M.E."/>
        </authorList>
    </citation>
    <scope>NUCLEOTIDE SEQUENCE</scope>
</reference>
<dbReference type="Gene3D" id="3.40.47.10">
    <property type="match status" value="1"/>
</dbReference>
<keyword evidence="11" id="KW-0812">Transmembrane</keyword>
<dbReference type="EMBL" id="UINC01097940">
    <property type="protein sequence ID" value="SVC56058.1"/>
    <property type="molecule type" value="Genomic_DNA"/>
</dbReference>
<evidence type="ECO:0000256" key="1">
    <source>
        <dbReference type="ARBA" id="ARBA00005194"/>
    </source>
</evidence>
<evidence type="ECO:0000256" key="10">
    <source>
        <dbReference type="ARBA" id="ARBA00023315"/>
    </source>
</evidence>
<comment type="similarity">
    <text evidence="2">Belongs to the thiolase-like superfamily. FabH family.</text>
</comment>
<dbReference type="Pfam" id="PF08541">
    <property type="entry name" value="ACP_syn_III_C"/>
    <property type="match status" value="1"/>
</dbReference>
<keyword evidence="5" id="KW-0444">Lipid biosynthesis</keyword>
<keyword evidence="4" id="KW-0963">Cytoplasm</keyword>
<evidence type="ECO:0000259" key="13">
    <source>
        <dbReference type="Pfam" id="PF08545"/>
    </source>
</evidence>
<evidence type="ECO:0000256" key="11">
    <source>
        <dbReference type="SAM" id="Phobius"/>
    </source>
</evidence>
<dbReference type="InterPro" id="IPR016039">
    <property type="entry name" value="Thiolase-like"/>
</dbReference>
<dbReference type="FunFam" id="3.40.47.10:FF:000004">
    <property type="entry name" value="3-oxoacyl-[acyl-carrier-protein] synthase 3"/>
    <property type="match status" value="1"/>
</dbReference>
<dbReference type="NCBIfam" id="NF006829">
    <property type="entry name" value="PRK09352.1"/>
    <property type="match status" value="1"/>
</dbReference>
<dbReference type="SUPFAM" id="SSF53901">
    <property type="entry name" value="Thiolase-like"/>
    <property type="match status" value="1"/>
</dbReference>
<dbReference type="GO" id="GO:0044550">
    <property type="term" value="P:secondary metabolite biosynthetic process"/>
    <property type="evidence" value="ECO:0007669"/>
    <property type="project" value="TreeGrafter"/>
</dbReference>
<proteinExistence type="inferred from homology"/>
<dbReference type="HAMAP" id="MF_01815">
    <property type="entry name" value="FabH"/>
    <property type="match status" value="1"/>
</dbReference>
<keyword evidence="10" id="KW-0012">Acyltransferase</keyword>
<dbReference type="InterPro" id="IPR013747">
    <property type="entry name" value="ACP_syn_III_C"/>
</dbReference>
<dbReference type="PANTHER" id="PTHR34069">
    <property type="entry name" value="3-OXOACYL-[ACYL-CARRIER-PROTEIN] SYNTHASE 3"/>
    <property type="match status" value="1"/>
</dbReference>
<protein>
    <recommendedName>
        <fullName evidence="3">beta-ketoacyl-[acyl-carrier-protein] synthase III</fullName>
        <ecNumber evidence="3">2.3.1.180</ecNumber>
    </recommendedName>
</protein>
<evidence type="ECO:0000256" key="8">
    <source>
        <dbReference type="ARBA" id="ARBA00023098"/>
    </source>
</evidence>
<feature type="transmembrane region" description="Helical" evidence="11">
    <location>
        <begin position="275"/>
        <end position="292"/>
    </location>
</feature>
<organism evidence="14">
    <name type="scientific">marine metagenome</name>
    <dbReference type="NCBI Taxonomy" id="408172"/>
    <lineage>
        <taxon>unclassified sequences</taxon>
        <taxon>metagenomes</taxon>
        <taxon>ecological metagenomes</taxon>
    </lineage>
</organism>
<feature type="domain" description="Beta-ketoacyl-[acyl-carrier-protein] synthase III N-terminal" evidence="13">
    <location>
        <begin position="75"/>
        <end position="153"/>
    </location>
</feature>
<keyword evidence="6" id="KW-0808">Transferase</keyword>
<evidence type="ECO:0000256" key="6">
    <source>
        <dbReference type="ARBA" id="ARBA00022679"/>
    </source>
</evidence>
<keyword evidence="11" id="KW-1133">Transmembrane helix</keyword>
<keyword evidence="8" id="KW-0443">Lipid metabolism</keyword>
<evidence type="ECO:0000313" key="14">
    <source>
        <dbReference type="EMBL" id="SVC56058.1"/>
    </source>
</evidence>
<keyword evidence="11" id="KW-0472">Membrane</keyword>
<dbReference type="InterPro" id="IPR013751">
    <property type="entry name" value="ACP_syn_III_N"/>
</dbReference>
<accession>A0A382N667</accession>
<dbReference type="GO" id="GO:0004315">
    <property type="term" value="F:3-oxoacyl-[acyl-carrier-protein] synthase activity"/>
    <property type="evidence" value="ECO:0007669"/>
    <property type="project" value="InterPro"/>
</dbReference>
<dbReference type="CDD" id="cd00830">
    <property type="entry name" value="KAS_III"/>
    <property type="match status" value="1"/>
</dbReference>
<feature type="domain" description="Beta-ketoacyl-[acyl-carrier-protein] synthase III C-terminal" evidence="12">
    <location>
        <begin position="205"/>
        <end position="293"/>
    </location>
</feature>
<keyword evidence="9" id="KW-0275">Fatty acid biosynthesis</keyword>
<dbReference type="InterPro" id="IPR004655">
    <property type="entry name" value="FabH"/>
</dbReference>
<dbReference type="NCBIfam" id="TIGR00747">
    <property type="entry name" value="fabH"/>
    <property type="match status" value="1"/>
</dbReference>
<evidence type="ECO:0000256" key="9">
    <source>
        <dbReference type="ARBA" id="ARBA00023160"/>
    </source>
</evidence>
<sequence length="294" mass="31789">WIFSRTGISERRIASDEETTSDLALHAAQNALKDADVSPEEIDLVVVATITPDMAFPSTACLLQHKLGLRNVCCFDLEAACSGFVYALDVADGLLRSGRYKKALVVGAEKLSSIIDWEDRSTCVLFGDGAGAAVLGVNGEGPRLEGFLCGADGTNPSLLCQPAGGSSKPASEKTLQEREHFLKMNGREIFKNAVRVMEDAGRTLLERHGLTPDDVDHVIPHQANRRIVESLSQRLSIPMDKFYCNLEKYGNTSAASIPIAMDEARRSGIFKFGEIGLLVAFGAGLTWASAILRF</sequence>
<dbReference type="GO" id="GO:0033818">
    <property type="term" value="F:beta-ketoacyl-acyl-carrier-protein synthase III activity"/>
    <property type="evidence" value="ECO:0007669"/>
    <property type="project" value="UniProtKB-EC"/>
</dbReference>